<sequence length="415" mass="49928">MNNNQTFWTLLVIQINKLLILKLNIASISFNKSINSFDVDSLKFNIDPQKQEDHINKILIYCKTENLEQNLAYRMRIKSFLCQLGEFYFFLDVKNVNQNKDLILLLIIVQNVLFLIKINLKPQHLIKFNQNLDLGGLVRLLIMQNYAIKIEVFVWEDGILAMIYVIKDIQEDCVKNVIDLMQEEKDNSLKTINNWIVNRNNSFFLISIWAILLLYQLVKNIEKTNQLYVYLKPRSNQNFAEFLFKLNQDHESILLKLFLNYFCVFSLIFTFNIYFSISLDFVKPSNDTSFLWLIILNIFQLKFKLSNQFIVEFQQCSDLCFLDINYLFWILTTINFRIELYLKLCILDQLEKLLYFLDLFQFWQFEKYQIKTIYQVMNLQFMNLKIISHGFMDFQFLDILTQQNKIQKTYRIFIQ</sequence>
<evidence type="ECO:0008006" key="4">
    <source>
        <dbReference type="Google" id="ProtNLM"/>
    </source>
</evidence>
<feature type="transmembrane region" description="Helical" evidence="1">
    <location>
        <begin position="102"/>
        <end position="120"/>
    </location>
</feature>
<gene>
    <name evidence="2" type="ORF">PPENT_87.1.T0140395</name>
</gene>
<proteinExistence type="predicted"/>
<comment type="caution">
    <text evidence="2">The sequence shown here is derived from an EMBL/GenBank/DDBJ whole genome shotgun (WGS) entry which is preliminary data.</text>
</comment>
<dbReference type="EMBL" id="CAJJDO010000014">
    <property type="protein sequence ID" value="CAD8145720.1"/>
    <property type="molecule type" value="Genomic_DNA"/>
</dbReference>
<evidence type="ECO:0000256" key="1">
    <source>
        <dbReference type="SAM" id="Phobius"/>
    </source>
</evidence>
<evidence type="ECO:0000313" key="3">
    <source>
        <dbReference type="Proteomes" id="UP000689195"/>
    </source>
</evidence>
<keyword evidence="1" id="KW-0812">Transmembrane</keyword>
<name>A0A8S1SZR7_9CILI</name>
<feature type="transmembrane region" description="Helical" evidence="1">
    <location>
        <begin position="202"/>
        <end position="218"/>
    </location>
</feature>
<organism evidence="2 3">
    <name type="scientific">Paramecium pentaurelia</name>
    <dbReference type="NCBI Taxonomy" id="43138"/>
    <lineage>
        <taxon>Eukaryota</taxon>
        <taxon>Sar</taxon>
        <taxon>Alveolata</taxon>
        <taxon>Ciliophora</taxon>
        <taxon>Intramacronucleata</taxon>
        <taxon>Oligohymenophorea</taxon>
        <taxon>Peniculida</taxon>
        <taxon>Parameciidae</taxon>
        <taxon>Paramecium</taxon>
    </lineage>
</organism>
<feature type="transmembrane region" description="Helical" evidence="1">
    <location>
        <begin position="6"/>
        <end position="25"/>
    </location>
</feature>
<feature type="transmembrane region" description="Helical" evidence="1">
    <location>
        <begin position="253"/>
        <end position="277"/>
    </location>
</feature>
<dbReference type="Proteomes" id="UP000689195">
    <property type="component" value="Unassembled WGS sequence"/>
</dbReference>
<keyword evidence="3" id="KW-1185">Reference proteome</keyword>
<keyword evidence="1" id="KW-0472">Membrane</keyword>
<protein>
    <recommendedName>
        <fullName evidence="4">Transmembrane protein</fullName>
    </recommendedName>
</protein>
<dbReference type="OrthoDB" id="10609904at2759"/>
<reference evidence="2" key="1">
    <citation type="submission" date="2021-01" db="EMBL/GenBank/DDBJ databases">
        <authorList>
            <consortium name="Genoscope - CEA"/>
            <person name="William W."/>
        </authorList>
    </citation>
    <scope>NUCLEOTIDE SEQUENCE</scope>
</reference>
<evidence type="ECO:0000313" key="2">
    <source>
        <dbReference type="EMBL" id="CAD8145720.1"/>
    </source>
</evidence>
<keyword evidence="1" id="KW-1133">Transmembrane helix</keyword>
<dbReference type="AlphaFoldDB" id="A0A8S1SZR7"/>
<accession>A0A8S1SZR7</accession>